<reference evidence="13 14" key="1">
    <citation type="submission" date="2019-11" db="EMBL/GenBank/DDBJ databases">
        <title>Comparative genomics of hydrocarbon-degrading Desulfosarcina strains.</title>
        <authorList>
            <person name="Watanabe M."/>
            <person name="Kojima H."/>
            <person name="Fukui M."/>
        </authorList>
    </citation>
    <scope>NUCLEOTIDE SEQUENCE [LARGE SCALE GENOMIC DNA]</scope>
    <source>
        <strain evidence="13 14">PP31</strain>
    </source>
</reference>
<protein>
    <recommendedName>
        <fullName evidence="4 9">2-dehydropantoate 2-reductase</fullName>
        <ecNumber evidence="3 9">1.1.1.169</ecNumber>
    </recommendedName>
    <alternativeName>
        <fullName evidence="7 9">Ketopantoate reductase</fullName>
    </alternativeName>
</protein>
<dbReference type="KEGG" id="dwd:DSCW_53350"/>
<dbReference type="EC" id="1.1.1.169" evidence="3 9"/>
<dbReference type="InterPro" id="IPR013752">
    <property type="entry name" value="KPA_reductase"/>
</dbReference>
<evidence type="ECO:0000256" key="10">
    <source>
        <dbReference type="SAM" id="SignalP"/>
    </source>
</evidence>
<accession>A0A5K7ZA50</accession>
<evidence type="ECO:0000313" key="13">
    <source>
        <dbReference type="EMBL" id="BBO77918.1"/>
    </source>
</evidence>
<dbReference type="GO" id="GO:0005737">
    <property type="term" value="C:cytoplasm"/>
    <property type="evidence" value="ECO:0007669"/>
    <property type="project" value="TreeGrafter"/>
</dbReference>
<dbReference type="SUPFAM" id="SSF51735">
    <property type="entry name" value="NAD(P)-binding Rossmann-fold domains"/>
    <property type="match status" value="1"/>
</dbReference>
<dbReference type="PANTHER" id="PTHR43765">
    <property type="entry name" value="2-DEHYDROPANTOATE 2-REDUCTASE-RELATED"/>
    <property type="match status" value="1"/>
</dbReference>
<evidence type="ECO:0000259" key="12">
    <source>
        <dbReference type="Pfam" id="PF08546"/>
    </source>
</evidence>
<dbReference type="GO" id="GO:0008677">
    <property type="term" value="F:2-dehydropantoate 2-reductase activity"/>
    <property type="evidence" value="ECO:0007669"/>
    <property type="project" value="UniProtKB-EC"/>
</dbReference>
<dbReference type="InterPro" id="IPR050838">
    <property type="entry name" value="Ketopantoate_reductase"/>
</dbReference>
<comment type="catalytic activity">
    <reaction evidence="8 9">
        <text>(R)-pantoate + NADP(+) = 2-dehydropantoate + NADPH + H(+)</text>
        <dbReference type="Rhea" id="RHEA:16233"/>
        <dbReference type="ChEBI" id="CHEBI:11561"/>
        <dbReference type="ChEBI" id="CHEBI:15378"/>
        <dbReference type="ChEBI" id="CHEBI:15980"/>
        <dbReference type="ChEBI" id="CHEBI:57783"/>
        <dbReference type="ChEBI" id="CHEBI:58349"/>
        <dbReference type="EC" id="1.1.1.169"/>
    </reaction>
</comment>
<sequence>MKIAMIGAGAMGSLFGALLAEAGETVTLLDIRKDHVDSINANGLIIEDGYQRRTVKITATTDPDQIGIVDLSFVFVKSTHTADVVRTAAELSGSEGWVLTLQNGMGNIETLSERIDPLRIIAGTTSHGATLLAPGKIRHAGIGETVIGPWEKTIMFGAKIIAERFNQAGIITRTVADVQSMLWSKLFINVGINAITALTGISNGQLLDLEQTRQISREAVYEAVSVARAMGITIQEDPVEKTFLAATATAHNRSSMGQDVDKRRPTEIHAINGFIVRMAQQLGVQVPVNRTLTSLIETLEAHY</sequence>
<dbReference type="UniPathway" id="UPA00028">
    <property type="reaction ID" value="UER00004"/>
</dbReference>
<evidence type="ECO:0000256" key="8">
    <source>
        <dbReference type="ARBA" id="ARBA00048793"/>
    </source>
</evidence>
<dbReference type="InterPro" id="IPR008927">
    <property type="entry name" value="6-PGluconate_DH-like_C_sf"/>
</dbReference>
<evidence type="ECO:0000256" key="2">
    <source>
        <dbReference type="ARBA" id="ARBA00007870"/>
    </source>
</evidence>
<dbReference type="NCBIfam" id="TIGR00745">
    <property type="entry name" value="apbA_panE"/>
    <property type="match status" value="1"/>
</dbReference>
<keyword evidence="9" id="KW-0566">Pantothenate biosynthesis</keyword>
<dbReference type="FunFam" id="1.10.1040.10:FF:000017">
    <property type="entry name" value="2-dehydropantoate 2-reductase"/>
    <property type="match status" value="1"/>
</dbReference>
<dbReference type="RefSeq" id="WP_155306604.1">
    <property type="nucleotide sequence ID" value="NZ_AP021875.1"/>
</dbReference>
<feature type="domain" description="Ketopantoate reductase C-terminal" evidence="12">
    <location>
        <begin position="177"/>
        <end position="299"/>
    </location>
</feature>
<dbReference type="GO" id="GO:0050661">
    <property type="term" value="F:NADP binding"/>
    <property type="evidence" value="ECO:0007669"/>
    <property type="project" value="TreeGrafter"/>
</dbReference>
<dbReference type="AlphaFoldDB" id="A0A5K7ZA50"/>
<dbReference type="PANTHER" id="PTHR43765:SF2">
    <property type="entry name" value="2-DEHYDROPANTOATE 2-REDUCTASE"/>
    <property type="match status" value="1"/>
</dbReference>
<feature type="domain" description="Ketopantoate reductase N-terminal" evidence="11">
    <location>
        <begin position="3"/>
        <end position="151"/>
    </location>
</feature>
<feature type="chain" id="PRO_5024287293" description="2-dehydropantoate 2-reductase" evidence="10">
    <location>
        <begin position="23"/>
        <end position="303"/>
    </location>
</feature>
<dbReference type="InterPro" id="IPR013328">
    <property type="entry name" value="6PGD_dom2"/>
</dbReference>
<keyword evidence="5 9" id="KW-0521">NADP</keyword>
<dbReference type="Pfam" id="PF08546">
    <property type="entry name" value="ApbA_C"/>
    <property type="match status" value="1"/>
</dbReference>
<evidence type="ECO:0000256" key="1">
    <source>
        <dbReference type="ARBA" id="ARBA00004994"/>
    </source>
</evidence>
<dbReference type="OrthoDB" id="5333395at2"/>
<evidence type="ECO:0000256" key="6">
    <source>
        <dbReference type="ARBA" id="ARBA00023002"/>
    </source>
</evidence>
<dbReference type="Proteomes" id="UP000427769">
    <property type="component" value="Chromosome"/>
</dbReference>
<gene>
    <name evidence="13" type="primary">panE_2</name>
    <name evidence="13" type="ORF">DSCW_53350</name>
</gene>
<dbReference type="EMBL" id="AP021875">
    <property type="protein sequence ID" value="BBO77918.1"/>
    <property type="molecule type" value="Genomic_DNA"/>
</dbReference>
<comment type="pathway">
    <text evidence="1 9">Cofactor biosynthesis; (R)-pantothenate biosynthesis; (R)-pantoate from 3-methyl-2-oxobutanoate: step 2/2.</text>
</comment>
<dbReference type="Pfam" id="PF02558">
    <property type="entry name" value="ApbA"/>
    <property type="match status" value="1"/>
</dbReference>
<comment type="similarity">
    <text evidence="2 9">Belongs to the ketopantoate reductase family.</text>
</comment>
<feature type="signal peptide" evidence="10">
    <location>
        <begin position="1"/>
        <end position="22"/>
    </location>
</feature>
<keyword evidence="10" id="KW-0732">Signal</keyword>
<dbReference type="GO" id="GO:0015940">
    <property type="term" value="P:pantothenate biosynthetic process"/>
    <property type="evidence" value="ECO:0007669"/>
    <property type="project" value="UniProtKB-UniPathway"/>
</dbReference>
<organism evidence="13 14">
    <name type="scientific">Desulfosarcina widdelii</name>
    <dbReference type="NCBI Taxonomy" id="947919"/>
    <lineage>
        <taxon>Bacteria</taxon>
        <taxon>Pseudomonadati</taxon>
        <taxon>Thermodesulfobacteriota</taxon>
        <taxon>Desulfobacteria</taxon>
        <taxon>Desulfobacterales</taxon>
        <taxon>Desulfosarcinaceae</taxon>
        <taxon>Desulfosarcina</taxon>
    </lineage>
</organism>
<dbReference type="SUPFAM" id="SSF48179">
    <property type="entry name" value="6-phosphogluconate dehydrogenase C-terminal domain-like"/>
    <property type="match status" value="1"/>
</dbReference>
<dbReference type="InterPro" id="IPR003710">
    <property type="entry name" value="ApbA"/>
</dbReference>
<evidence type="ECO:0000256" key="7">
    <source>
        <dbReference type="ARBA" id="ARBA00032024"/>
    </source>
</evidence>
<keyword evidence="14" id="KW-1185">Reference proteome</keyword>
<dbReference type="Gene3D" id="3.40.50.720">
    <property type="entry name" value="NAD(P)-binding Rossmann-like Domain"/>
    <property type="match status" value="1"/>
</dbReference>
<name>A0A5K7ZA50_9BACT</name>
<evidence type="ECO:0000256" key="9">
    <source>
        <dbReference type="RuleBase" id="RU362068"/>
    </source>
</evidence>
<evidence type="ECO:0000256" key="5">
    <source>
        <dbReference type="ARBA" id="ARBA00022857"/>
    </source>
</evidence>
<comment type="function">
    <text evidence="9">Catalyzes the NADPH-dependent reduction of ketopantoate into pantoic acid.</text>
</comment>
<evidence type="ECO:0000256" key="4">
    <source>
        <dbReference type="ARBA" id="ARBA00019465"/>
    </source>
</evidence>
<dbReference type="InterPro" id="IPR036291">
    <property type="entry name" value="NAD(P)-bd_dom_sf"/>
</dbReference>
<proteinExistence type="inferred from homology"/>
<dbReference type="InterPro" id="IPR013332">
    <property type="entry name" value="KPR_N"/>
</dbReference>
<dbReference type="Gene3D" id="1.10.1040.10">
    <property type="entry name" value="N-(1-d-carboxylethyl)-l-norvaline Dehydrogenase, domain 2"/>
    <property type="match status" value="1"/>
</dbReference>
<evidence type="ECO:0000256" key="3">
    <source>
        <dbReference type="ARBA" id="ARBA00013014"/>
    </source>
</evidence>
<keyword evidence="6 9" id="KW-0560">Oxidoreductase</keyword>
<evidence type="ECO:0000259" key="11">
    <source>
        <dbReference type="Pfam" id="PF02558"/>
    </source>
</evidence>
<evidence type="ECO:0000313" key="14">
    <source>
        <dbReference type="Proteomes" id="UP000427769"/>
    </source>
</evidence>